<evidence type="ECO:0000256" key="1">
    <source>
        <dbReference type="SAM" id="Phobius"/>
    </source>
</evidence>
<dbReference type="EMBL" id="VCGU01000010">
    <property type="protein sequence ID" value="TRY69477.1"/>
    <property type="molecule type" value="Genomic_DNA"/>
</dbReference>
<evidence type="ECO:0000313" key="2">
    <source>
        <dbReference type="EMBL" id="TRY69477.1"/>
    </source>
</evidence>
<feature type="transmembrane region" description="Helical" evidence="1">
    <location>
        <begin position="12"/>
        <end position="33"/>
    </location>
</feature>
<dbReference type="AlphaFoldDB" id="A0A553NVM3"/>
<feature type="transmembrane region" description="Helical" evidence="1">
    <location>
        <begin position="53"/>
        <end position="74"/>
    </location>
</feature>
<gene>
    <name evidence="2" type="ORF">TCAL_06212</name>
</gene>
<keyword evidence="3" id="KW-1185">Reference proteome</keyword>
<reference evidence="2 3" key="1">
    <citation type="journal article" date="2018" name="Nat. Ecol. Evol.">
        <title>Genomic signatures of mitonuclear coevolution across populations of Tigriopus californicus.</title>
        <authorList>
            <person name="Barreto F.S."/>
            <person name="Watson E.T."/>
            <person name="Lima T.G."/>
            <person name="Willett C.S."/>
            <person name="Edmands S."/>
            <person name="Li W."/>
            <person name="Burton R.S."/>
        </authorList>
    </citation>
    <scope>NUCLEOTIDE SEQUENCE [LARGE SCALE GENOMIC DNA]</scope>
    <source>
        <strain evidence="2 3">San Diego</strain>
    </source>
</reference>
<keyword evidence="1" id="KW-1133">Transmembrane helix</keyword>
<proteinExistence type="predicted"/>
<sequence length="90" mass="10154">MSVLHLRVDSSSLVSTITYCITTAIILVFRAFTHFKDSVYLRSLFGDTAFTKYKLLLLFNSDGFALVLISTSTISKVRKKIKIFNGQQNV</sequence>
<protein>
    <submittedName>
        <fullName evidence="2">Uncharacterized protein</fullName>
    </submittedName>
</protein>
<accession>A0A553NVM3</accession>
<comment type="caution">
    <text evidence="2">The sequence shown here is derived from an EMBL/GenBank/DDBJ whole genome shotgun (WGS) entry which is preliminary data.</text>
</comment>
<evidence type="ECO:0000313" key="3">
    <source>
        <dbReference type="Proteomes" id="UP000318571"/>
    </source>
</evidence>
<organism evidence="2 3">
    <name type="scientific">Tigriopus californicus</name>
    <name type="common">Marine copepod</name>
    <dbReference type="NCBI Taxonomy" id="6832"/>
    <lineage>
        <taxon>Eukaryota</taxon>
        <taxon>Metazoa</taxon>
        <taxon>Ecdysozoa</taxon>
        <taxon>Arthropoda</taxon>
        <taxon>Crustacea</taxon>
        <taxon>Multicrustacea</taxon>
        <taxon>Hexanauplia</taxon>
        <taxon>Copepoda</taxon>
        <taxon>Harpacticoida</taxon>
        <taxon>Harpacticidae</taxon>
        <taxon>Tigriopus</taxon>
    </lineage>
</organism>
<dbReference type="Proteomes" id="UP000318571">
    <property type="component" value="Chromosome 1"/>
</dbReference>
<name>A0A553NVM3_TIGCA</name>
<keyword evidence="1" id="KW-0812">Transmembrane</keyword>
<keyword evidence="1" id="KW-0472">Membrane</keyword>